<feature type="domain" description="Aerobactin siderophore biosynthesis IucA/IucC-like C-terminal" evidence="2">
    <location>
        <begin position="63"/>
        <end position="205"/>
    </location>
</feature>
<dbReference type="Proteomes" id="UP000076066">
    <property type="component" value="Chromosome"/>
</dbReference>
<protein>
    <recommendedName>
        <fullName evidence="6">Siderophore-iron reductase FhuF</fullName>
    </recommendedName>
</protein>
<evidence type="ECO:0000313" key="4">
    <source>
        <dbReference type="EMBL" id="AMW34219.1"/>
    </source>
</evidence>
<feature type="region of interest" description="Disordered" evidence="1">
    <location>
        <begin position="244"/>
        <end position="265"/>
    </location>
</feature>
<dbReference type="Pfam" id="PF06276">
    <property type="entry name" value="FhuF"/>
    <property type="match status" value="1"/>
</dbReference>
<accession>A0A143DC97</accession>
<dbReference type="GO" id="GO:0003824">
    <property type="term" value="F:catalytic activity"/>
    <property type="evidence" value="ECO:0007669"/>
    <property type="project" value="UniProtKB-ARBA"/>
</dbReference>
<evidence type="ECO:0000259" key="3">
    <source>
        <dbReference type="Pfam" id="PF11575"/>
    </source>
</evidence>
<dbReference type="EMBL" id="CP014525">
    <property type="protein sequence ID" value="AMW34219.1"/>
    <property type="molecule type" value="Genomic_DNA"/>
</dbReference>
<feature type="domain" description="Ferric siderophore reductase C-terminal" evidence="3">
    <location>
        <begin position="214"/>
        <end position="234"/>
    </location>
</feature>
<keyword evidence="5" id="KW-1185">Reference proteome</keyword>
<feature type="compositionally biased region" description="Basic and acidic residues" evidence="1">
    <location>
        <begin position="249"/>
        <end position="265"/>
    </location>
</feature>
<dbReference type="GeneID" id="53316001"/>
<dbReference type="Pfam" id="PF11575">
    <property type="entry name" value="FhuF_C"/>
    <property type="match status" value="1"/>
</dbReference>
<gene>
    <name evidence="4" type="ORF">AY555_02400</name>
</gene>
<dbReference type="STRING" id="1549855.AY555_02400"/>
<name>A0A143DC97_9PROT</name>
<dbReference type="AlphaFoldDB" id="A0A143DC97"/>
<sequence>MRAALKKMFPGPLKAWSQSIVFPDDTRCFVPGSALQDRAVVRGVLERFSRSYGVQPDDCSLVSLWAQRYFDTVLPGLLGLSLVMERHTATALDQVSIVFDDCGSPVALRLDEPVSVVDTGLPGSLAYAWSLVDGHMEPFVMAISEAVHIAPRLLWSNAAWAGDWALSCLAVRSYRPRRAEAVREALANEVYRPSGQDNPLHHPVVRLDNGGLHRRLCCLRYRLPGFDTCTSICPGDTGFVHNASSLDSGAKKESPPSCGDDRGMI</sequence>
<dbReference type="InterPro" id="IPR022770">
    <property type="entry name" value="IucA/IucC-like_C"/>
</dbReference>
<dbReference type="InterPro" id="IPR024726">
    <property type="entry name" value="FhuF_C"/>
</dbReference>
<reference evidence="4 5" key="1">
    <citation type="submission" date="2016-02" db="EMBL/GenBank/DDBJ databases">
        <title>Complete Genome of H5569, the type strain of the newly described species Haematospirillium jordaniae.</title>
        <authorList>
            <person name="Nicholson A.C."/>
            <person name="Humrighouse B.W."/>
            <person name="Loparov V."/>
            <person name="McQuiston J.R."/>
        </authorList>
    </citation>
    <scope>NUCLEOTIDE SEQUENCE [LARGE SCALE GENOMIC DNA]</scope>
    <source>
        <strain evidence="4 5">H5569</strain>
    </source>
</reference>
<dbReference type="KEGG" id="hjo:AY555_02400"/>
<dbReference type="PRINTS" id="PR01714">
    <property type="entry name" value="2FE2SRDCTASE"/>
</dbReference>
<dbReference type="InterPro" id="IPR008090">
    <property type="entry name" value="Fe_iron_reduct"/>
</dbReference>
<evidence type="ECO:0008006" key="6">
    <source>
        <dbReference type="Google" id="ProtNLM"/>
    </source>
</evidence>
<dbReference type="NCBIfam" id="TIGR03951">
    <property type="entry name" value="Fe_III_red_FhuF"/>
    <property type="match status" value="1"/>
</dbReference>
<organism evidence="4 5">
    <name type="scientific">Haematospirillum jordaniae</name>
    <dbReference type="NCBI Taxonomy" id="1549855"/>
    <lineage>
        <taxon>Bacteria</taxon>
        <taxon>Pseudomonadati</taxon>
        <taxon>Pseudomonadota</taxon>
        <taxon>Alphaproteobacteria</taxon>
        <taxon>Rhodospirillales</taxon>
        <taxon>Novispirillaceae</taxon>
        <taxon>Haematospirillum</taxon>
    </lineage>
</organism>
<evidence type="ECO:0000256" key="1">
    <source>
        <dbReference type="SAM" id="MobiDB-lite"/>
    </source>
</evidence>
<proteinExistence type="predicted"/>
<dbReference type="OrthoDB" id="8993954at2"/>
<evidence type="ECO:0000313" key="5">
    <source>
        <dbReference type="Proteomes" id="UP000076066"/>
    </source>
</evidence>
<dbReference type="RefSeq" id="WP_066132955.1">
    <property type="nucleotide sequence ID" value="NZ_CP014525.1"/>
</dbReference>
<dbReference type="GO" id="GO:0051537">
    <property type="term" value="F:2 iron, 2 sulfur cluster binding"/>
    <property type="evidence" value="ECO:0007669"/>
    <property type="project" value="InterPro"/>
</dbReference>
<evidence type="ECO:0000259" key="2">
    <source>
        <dbReference type="Pfam" id="PF06276"/>
    </source>
</evidence>